<dbReference type="AlphaFoldDB" id="A0A6B0U1T0"/>
<feature type="signal peptide" evidence="1">
    <location>
        <begin position="1"/>
        <end position="17"/>
    </location>
</feature>
<reference evidence="2" key="1">
    <citation type="submission" date="2019-12" db="EMBL/GenBank/DDBJ databases">
        <title>An insight into the sialome of adult female Ixodes ricinus ticks feeding for 6 days.</title>
        <authorList>
            <person name="Perner J."/>
            <person name="Ribeiro J.M.C."/>
        </authorList>
    </citation>
    <scope>NUCLEOTIDE SEQUENCE</scope>
    <source>
        <strain evidence="2">Semi-engorged</strain>
        <tissue evidence="2">Salivary glands</tissue>
    </source>
</reference>
<feature type="chain" id="PRO_5025520837" evidence="1">
    <location>
        <begin position="18"/>
        <end position="80"/>
    </location>
</feature>
<evidence type="ECO:0000313" key="2">
    <source>
        <dbReference type="EMBL" id="MXU84311.1"/>
    </source>
</evidence>
<dbReference type="EMBL" id="GIFC01002228">
    <property type="protein sequence ID" value="MXU84311.1"/>
    <property type="molecule type" value="Transcribed_RNA"/>
</dbReference>
<evidence type="ECO:0000256" key="1">
    <source>
        <dbReference type="SAM" id="SignalP"/>
    </source>
</evidence>
<protein>
    <submittedName>
        <fullName evidence="2">Putative secreted protein</fullName>
    </submittedName>
</protein>
<sequence length="80" mass="8131">MASLISLGVMLSGSARVAPILDSAPAGVASEESDACRSWVLGIWTQGKPGLNTAGGMDQDIGSPGQLLASFLTNRARSTI</sequence>
<organism evidence="2">
    <name type="scientific">Ixodes ricinus</name>
    <name type="common">Common tick</name>
    <name type="synonym">Acarus ricinus</name>
    <dbReference type="NCBI Taxonomy" id="34613"/>
    <lineage>
        <taxon>Eukaryota</taxon>
        <taxon>Metazoa</taxon>
        <taxon>Ecdysozoa</taxon>
        <taxon>Arthropoda</taxon>
        <taxon>Chelicerata</taxon>
        <taxon>Arachnida</taxon>
        <taxon>Acari</taxon>
        <taxon>Parasitiformes</taxon>
        <taxon>Ixodida</taxon>
        <taxon>Ixodoidea</taxon>
        <taxon>Ixodidae</taxon>
        <taxon>Ixodinae</taxon>
        <taxon>Ixodes</taxon>
    </lineage>
</organism>
<accession>A0A6B0U1T0</accession>
<name>A0A6B0U1T0_IXORI</name>
<keyword evidence="1" id="KW-0732">Signal</keyword>
<proteinExistence type="predicted"/>